<reference evidence="1" key="1">
    <citation type="submission" date="2024-04" db="EMBL/GenBank/DDBJ databases">
        <authorList>
            <person name="Jaglan A.B."/>
            <person name="Vashisth M."/>
            <person name="Anand T."/>
            <person name="Virmani N."/>
            <person name="Bera B."/>
            <person name="Vaid R."/>
        </authorList>
    </citation>
    <scope>NUCLEOTIDE SEQUENCE</scope>
</reference>
<proteinExistence type="predicted"/>
<accession>A0AAU7PIH6</accession>
<dbReference type="EMBL" id="PP595732">
    <property type="protein sequence ID" value="XBS49945.1"/>
    <property type="molecule type" value="Genomic_DNA"/>
</dbReference>
<evidence type="ECO:0000313" key="1">
    <source>
        <dbReference type="EMBL" id="XBS49945.1"/>
    </source>
</evidence>
<protein>
    <submittedName>
        <fullName evidence="1">Uncharacterized protein</fullName>
    </submittedName>
</protein>
<sequence length="76" mass="8573">MSNSVFVIYDTVDKCLWNSGAKVGWIKSGAAKNAWNLANGSWNGKKYFDNQTRYVIVELSGEHVGKFLEEKKNVTE</sequence>
<name>A0AAU7PIH6_9CAUD</name>
<organism evidence="1">
    <name type="scientific">Salmonella phage SalP219</name>
    <dbReference type="NCBI Taxonomy" id="3158864"/>
    <lineage>
        <taxon>Viruses</taxon>
        <taxon>Duplodnaviria</taxon>
        <taxon>Heunggongvirae</taxon>
        <taxon>Uroviricota</taxon>
        <taxon>Caudoviricetes</taxon>
        <taxon>Vequintavirinae</taxon>
        <taxon>Seunavirus</taxon>
    </lineage>
</organism>